<organism evidence="3 4">
    <name type="scientific">Marinobacter vinifirmus</name>
    <dbReference type="NCBI Taxonomy" id="355591"/>
    <lineage>
        <taxon>Bacteria</taxon>
        <taxon>Pseudomonadati</taxon>
        <taxon>Pseudomonadota</taxon>
        <taxon>Gammaproteobacteria</taxon>
        <taxon>Pseudomonadales</taxon>
        <taxon>Marinobacteraceae</taxon>
        <taxon>Marinobacter</taxon>
    </lineage>
</organism>
<feature type="compositionally biased region" description="Basic and acidic residues" evidence="1">
    <location>
        <begin position="424"/>
        <end position="438"/>
    </location>
</feature>
<dbReference type="Proteomes" id="UP000216984">
    <property type="component" value="Unassembled WGS sequence"/>
</dbReference>
<evidence type="ECO:0000256" key="2">
    <source>
        <dbReference type="SAM" id="SignalP"/>
    </source>
</evidence>
<accession>A0A7Z1DUF6</accession>
<gene>
    <name evidence="3" type="ORF">B9Q17_07540</name>
</gene>
<protein>
    <recommendedName>
        <fullName evidence="5">Lipoprotein</fullName>
    </recommendedName>
</protein>
<feature type="chain" id="PRO_5030763708" description="Lipoprotein" evidence="2">
    <location>
        <begin position="24"/>
        <end position="528"/>
    </location>
</feature>
<evidence type="ECO:0000313" key="4">
    <source>
        <dbReference type="Proteomes" id="UP000216984"/>
    </source>
</evidence>
<name>A0A7Z1DUF6_9GAMM</name>
<evidence type="ECO:0008006" key="5">
    <source>
        <dbReference type="Google" id="ProtNLM"/>
    </source>
</evidence>
<evidence type="ECO:0000313" key="3">
    <source>
        <dbReference type="EMBL" id="OZC35060.1"/>
    </source>
</evidence>
<feature type="region of interest" description="Disordered" evidence="1">
    <location>
        <begin position="422"/>
        <end position="442"/>
    </location>
</feature>
<comment type="caution">
    <text evidence="3">The sequence shown here is derived from an EMBL/GenBank/DDBJ whole genome shotgun (WGS) entry which is preliminary data.</text>
</comment>
<feature type="signal peptide" evidence="2">
    <location>
        <begin position="1"/>
        <end position="23"/>
    </location>
</feature>
<dbReference type="EMBL" id="NEFY01000016">
    <property type="protein sequence ID" value="OZC35060.1"/>
    <property type="molecule type" value="Genomic_DNA"/>
</dbReference>
<keyword evidence="2" id="KW-0732">Signal</keyword>
<keyword evidence="4" id="KW-1185">Reference proteome</keyword>
<proteinExistence type="predicted"/>
<dbReference type="PROSITE" id="PS51257">
    <property type="entry name" value="PROKAR_LIPOPROTEIN"/>
    <property type="match status" value="1"/>
</dbReference>
<dbReference type="RefSeq" id="WP_094625790.1">
    <property type="nucleotide sequence ID" value="NZ_NEFY01000016.1"/>
</dbReference>
<evidence type="ECO:0000256" key="1">
    <source>
        <dbReference type="SAM" id="MobiDB-lite"/>
    </source>
</evidence>
<reference evidence="3 4" key="1">
    <citation type="submission" date="2017-06" db="EMBL/GenBank/DDBJ databases">
        <title>Draft genome sequence of the halophilic bacterium Marinobacter vinifirmus FB1.</title>
        <authorList>
            <person name="Stepanov V.G."/>
            <person name="Roberts D.J."/>
            <person name="Fox G.E."/>
        </authorList>
    </citation>
    <scope>NUCLEOTIDE SEQUENCE [LARGE SCALE GENOMIC DNA]</scope>
    <source>
        <strain evidence="3 4">FB1</strain>
    </source>
</reference>
<sequence length="528" mass="58954">MKYPSLFKPLALTVTVSLFSGCAALNDSVEKAAGLTGMTDPAPETTSEAVDVAGGLANLRSVGFIESDFGSSAAMRSAATMLAALGSEWAQFNGWTAEILESNQRYRERIRERDEQRRKKWLIGNNASPGVLHRNDFSDAEERLVREKMAPVSCFTESGVRDYSDYADAEVIREVSFANMPRLAFQRWKRTELETGNRMTWDEYVDARIETEMGREPWKWEDSEQFLKTSHYRQRALRSWAENCSIGTPVEHVHYVLNTHFLDVRNSLYAAAIDRVGANSAYRMAQQAMETQVGTLNGIAQALWEASDTGQWQTPKQPLPAYVGRSPGVLVQHLGGMCSYFGASDSPEPNSATIDALAMALGAEQRSTDRGFHCLSWGSGNWEKIASMVSEESRLIRDYLRQYSPVKNGYLVPSWTYPGPQQRGEIHSVRARDHRRDSGYSNLPVHERETCTTYAAKNSNLMTWTYPACDTLEALNAAFDERESLMVAAGRRDAYICANSETSPSEPDLTACPSLYPRNSLASGHHKN</sequence>
<dbReference type="AlphaFoldDB" id="A0A7Z1DUF6"/>